<dbReference type="GO" id="GO:0006353">
    <property type="term" value="P:DNA-templated transcription termination"/>
    <property type="evidence" value="ECO:0007669"/>
    <property type="project" value="UniProtKB-KW"/>
</dbReference>
<evidence type="ECO:0000256" key="11">
    <source>
        <dbReference type="SAM" id="MobiDB-lite"/>
    </source>
</evidence>
<dbReference type="SMART" id="SM00733">
    <property type="entry name" value="Mterf"/>
    <property type="match status" value="10"/>
</dbReference>
<feature type="region of interest" description="Disordered" evidence="11">
    <location>
        <begin position="514"/>
        <end position="542"/>
    </location>
</feature>
<name>C0PPZ0_PICSI</name>
<keyword evidence="7" id="KW-0805">Transcription regulation</keyword>
<dbReference type="PANTHER" id="PTHR13068:SF24">
    <property type="entry name" value="EXPRESSED PROTEIN"/>
    <property type="match status" value="1"/>
</dbReference>
<dbReference type="PANTHER" id="PTHR13068">
    <property type="entry name" value="CGI-12 PROTEIN-RELATED"/>
    <property type="match status" value="1"/>
</dbReference>
<evidence type="ECO:0000256" key="6">
    <source>
        <dbReference type="ARBA" id="ARBA00022946"/>
    </source>
</evidence>
<sequence>MQEQSAFGNRGLLEGMAVSCWFFAQSNLCSLCHAKTALHSSFKPSLRKPNQGQIIFISVKKGRPCSIGKKNCLLNETSIASPITRGMPASSEASLTFSMDFVDSPSKNPEAHVVICDYLKSLGIDTDELEVLTLPTTVDVMKERVEFLQKLGLSIEDINEYPLMLGCSVKRNMVPVLDYLEKLGVRKSVLPDLLRRYPQVLHSSVVIDLQPVVKFLGGLDIKANDIPRVIENYPELLGFKLEGTMSTSVVYLVSIGVDRRSIGAMLTRCPQILAMRVGRVIKPIVDYLVSLGLRKEVVASILEKKPYILGFSLEEQMKQNVESLLSFGVRYEALASIIVQYPEILGLDLRPKLMLQQEFFKSYMKIGPEDFGRLLEKMSQVAVLSQDPVLKRIELLRAWGFSTEDITKMVVTCPQLLALNMDVMTFSFNYFRHEMKRSLQDLVGFPAYFTYSLETRIKPRFRKLSRKGIKCSLSWFLSCSDERFAERLDAEYIEIDEMEPSFSLGGPLEWAKKQSFSEDDDEESEYGEETEKASFYRPTLSY</sequence>
<evidence type="ECO:0000256" key="8">
    <source>
        <dbReference type="ARBA" id="ARBA00023163"/>
    </source>
</evidence>
<keyword evidence="5" id="KW-0934">Plastid</keyword>
<keyword evidence="3" id="KW-0806">Transcription termination</keyword>
<keyword evidence="4" id="KW-0150">Chloroplast</keyword>
<evidence type="ECO:0000313" key="12">
    <source>
        <dbReference type="EMBL" id="ACN39880.1"/>
    </source>
</evidence>
<dbReference type="FunFam" id="1.25.70.10:FF:000005">
    <property type="entry name" value="Transcription termination factor MTERF4, chloroplastic"/>
    <property type="match status" value="1"/>
</dbReference>
<evidence type="ECO:0000256" key="4">
    <source>
        <dbReference type="ARBA" id="ARBA00022528"/>
    </source>
</evidence>
<comment type="similarity">
    <text evidence="2">Belongs to the mTERF family.</text>
</comment>
<evidence type="ECO:0000256" key="10">
    <source>
        <dbReference type="ARBA" id="ARBA00077581"/>
    </source>
</evidence>
<dbReference type="GO" id="GO:0003676">
    <property type="term" value="F:nucleic acid binding"/>
    <property type="evidence" value="ECO:0007669"/>
    <property type="project" value="InterPro"/>
</dbReference>
<evidence type="ECO:0000256" key="1">
    <source>
        <dbReference type="ARBA" id="ARBA00004229"/>
    </source>
</evidence>
<dbReference type="GO" id="GO:0032502">
    <property type="term" value="P:developmental process"/>
    <property type="evidence" value="ECO:0007669"/>
    <property type="project" value="TreeGrafter"/>
</dbReference>
<protein>
    <recommendedName>
        <fullName evidence="9">Transcription termination factor MTERF4, chloroplastic</fullName>
    </recommendedName>
    <alternativeName>
        <fullName evidence="10">Mitochondrial transcription termination factor 4</fullName>
    </alternativeName>
</protein>
<dbReference type="InterPro" id="IPR038538">
    <property type="entry name" value="MTERF_sf"/>
</dbReference>
<evidence type="ECO:0000256" key="2">
    <source>
        <dbReference type="ARBA" id="ARBA00007692"/>
    </source>
</evidence>
<evidence type="ECO:0000256" key="9">
    <source>
        <dbReference type="ARBA" id="ARBA00071985"/>
    </source>
</evidence>
<dbReference type="GO" id="GO:0009507">
    <property type="term" value="C:chloroplast"/>
    <property type="evidence" value="ECO:0007669"/>
    <property type="project" value="UniProtKB-SubCell"/>
</dbReference>
<keyword evidence="6" id="KW-0809">Transit peptide</keyword>
<dbReference type="EMBL" id="BT070364">
    <property type="protein sequence ID" value="ACN39880.1"/>
    <property type="molecule type" value="mRNA"/>
</dbReference>
<dbReference type="AlphaFoldDB" id="C0PPZ0"/>
<accession>C0PPZ0</accession>
<evidence type="ECO:0000256" key="5">
    <source>
        <dbReference type="ARBA" id="ARBA00022640"/>
    </source>
</evidence>
<feature type="compositionally biased region" description="Acidic residues" evidence="11">
    <location>
        <begin position="517"/>
        <end position="528"/>
    </location>
</feature>
<dbReference type="Pfam" id="PF02536">
    <property type="entry name" value="mTERF"/>
    <property type="match status" value="1"/>
</dbReference>
<evidence type="ECO:0000256" key="7">
    <source>
        <dbReference type="ARBA" id="ARBA00023015"/>
    </source>
</evidence>
<dbReference type="Gene3D" id="1.25.70.10">
    <property type="entry name" value="Transcription termination factor 3, mitochondrial"/>
    <property type="match status" value="2"/>
</dbReference>
<organism evidence="12">
    <name type="scientific">Picea sitchensis</name>
    <name type="common">Sitka spruce</name>
    <name type="synonym">Pinus sitchensis</name>
    <dbReference type="NCBI Taxonomy" id="3332"/>
    <lineage>
        <taxon>Eukaryota</taxon>
        <taxon>Viridiplantae</taxon>
        <taxon>Streptophyta</taxon>
        <taxon>Embryophyta</taxon>
        <taxon>Tracheophyta</taxon>
        <taxon>Spermatophyta</taxon>
        <taxon>Pinopsida</taxon>
        <taxon>Pinidae</taxon>
        <taxon>Conifers I</taxon>
        <taxon>Pinales</taxon>
        <taxon>Pinaceae</taxon>
        <taxon>Picea</taxon>
    </lineage>
</organism>
<reference evidence="12" key="1">
    <citation type="submission" date="2009-02" db="EMBL/GenBank/DDBJ databases">
        <title>Full length sequence-verified cDNA sequences from Sitka spruce (Picea sitchensis).</title>
        <authorList>
            <person name="Reid K.E."/>
            <person name="Liao N."/>
            <person name="Ralph S."/>
            <person name="Kolosova N."/>
            <person name="Oddy C."/>
            <person name="Moore R."/>
            <person name="Mayo M."/>
            <person name="Wagner S."/>
            <person name="King J."/>
            <person name="Yanchuk A."/>
            <person name="Holt R."/>
            <person name="Jones S."/>
            <person name="Marra M."/>
            <person name="Ritland C.E."/>
            <person name="Ritland K."/>
            <person name="Bohlmann J."/>
        </authorList>
    </citation>
    <scope>NUCLEOTIDE SEQUENCE</scope>
    <source>
        <tissue evidence="12">Green portion of the leader tissue</tissue>
    </source>
</reference>
<dbReference type="InterPro" id="IPR003690">
    <property type="entry name" value="MTERF"/>
</dbReference>
<comment type="subcellular location">
    <subcellularLocation>
        <location evidence="1">Plastid</location>
        <location evidence="1">Chloroplast</location>
    </subcellularLocation>
</comment>
<dbReference type="GO" id="GO:0008380">
    <property type="term" value="P:RNA splicing"/>
    <property type="evidence" value="ECO:0007669"/>
    <property type="project" value="UniProtKB-ARBA"/>
</dbReference>
<evidence type="ECO:0000256" key="3">
    <source>
        <dbReference type="ARBA" id="ARBA00022472"/>
    </source>
</evidence>
<dbReference type="FunFam" id="1.25.70.10:FF:000004">
    <property type="entry name" value="Transcription termination factor mterf4, chloroplastic"/>
    <property type="match status" value="1"/>
</dbReference>
<keyword evidence="8" id="KW-0804">Transcription</keyword>
<proteinExistence type="evidence at transcript level"/>